<feature type="region of interest" description="Disordered" evidence="1">
    <location>
        <begin position="94"/>
        <end position="115"/>
    </location>
</feature>
<feature type="non-terminal residue" evidence="2">
    <location>
        <position position="115"/>
    </location>
</feature>
<feature type="compositionally biased region" description="Polar residues" evidence="1">
    <location>
        <begin position="94"/>
        <end position="109"/>
    </location>
</feature>
<dbReference type="AlphaFoldDB" id="A0A085N424"/>
<dbReference type="EMBL" id="KL367559">
    <property type="protein sequence ID" value="KFD64220.1"/>
    <property type="molecule type" value="Genomic_DNA"/>
</dbReference>
<evidence type="ECO:0000256" key="1">
    <source>
        <dbReference type="SAM" id="MobiDB-lite"/>
    </source>
</evidence>
<evidence type="ECO:0000313" key="2">
    <source>
        <dbReference type="EMBL" id="KFD64220.1"/>
    </source>
</evidence>
<dbReference type="Proteomes" id="UP000030758">
    <property type="component" value="Unassembled WGS sequence"/>
</dbReference>
<name>A0A085N424_9BILA</name>
<organism evidence="2">
    <name type="scientific">Trichuris suis</name>
    <name type="common">pig whipworm</name>
    <dbReference type="NCBI Taxonomy" id="68888"/>
    <lineage>
        <taxon>Eukaryota</taxon>
        <taxon>Metazoa</taxon>
        <taxon>Ecdysozoa</taxon>
        <taxon>Nematoda</taxon>
        <taxon>Enoplea</taxon>
        <taxon>Dorylaimia</taxon>
        <taxon>Trichinellida</taxon>
        <taxon>Trichuridae</taxon>
        <taxon>Trichuris</taxon>
    </lineage>
</organism>
<sequence>PYAFQRSLHIFPEPIRSTVGSPQSTLSATERLCSATVVHCHLEEFFIGRTGGMKMTKQDQRTYIAPQSTTATLQPASPLALDWIDEVRQRSSLDENVSSASKTSRQFTKQVYAGA</sequence>
<reference evidence="2" key="1">
    <citation type="journal article" date="2014" name="Nat. Genet.">
        <title>Genome and transcriptome of the porcine whipworm Trichuris suis.</title>
        <authorList>
            <person name="Jex A.R."/>
            <person name="Nejsum P."/>
            <person name="Schwarz E.M."/>
            <person name="Hu L."/>
            <person name="Young N.D."/>
            <person name="Hall R.S."/>
            <person name="Korhonen P.K."/>
            <person name="Liao S."/>
            <person name="Thamsborg S."/>
            <person name="Xia J."/>
            <person name="Xu P."/>
            <person name="Wang S."/>
            <person name="Scheerlinck J.P."/>
            <person name="Hofmann A."/>
            <person name="Sternberg P.W."/>
            <person name="Wang J."/>
            <person name="Gasser R.B."/>
        </authorList>
    </citation>
    <scope>NUCLEOTIDE SEQUENCE [LARGE SCALE GENOMIC DNA]</scope>
    <source>
        <strain evidence="2">DCEP-RM93F</strain>
    </source>
</reference>
<feature type="non-terminal residue" evidence="2">
    <location>
        <position position="1"/>
    </location>
</feature>
<proteinExistence type="predicted"/>
<protein>
    <submittedName>
        <fullName evidence="2">Uncharacterized protein</fullName>
    </submittedName>
</protein>
<gene>
    <name evidence="2" type="ORF">M514_23616</name>
</gene>
<accession>A0A085N424</accession>